<evidence type="ECO:0000256" key="5">
    <source>
        <dbReference type="ARBA" id="ARBA00023136"/>
    </source>
</evidence>
<dbReference type="InterPro" id="IPR001123">
    <property type="entry name" value="LeuE-type"/>
</dbReference>
<dbReference type="PATRIC" id="fig|1392540.3.peg.199"/>
<dbReference type="HOGENOM" id="CLU_079569_3_2_6"/>
<feature type="transmembrane region" description="Helical" evidence="6">
    <location>
        <begin position="6"/>
        <end position="27"/>
    </location>
</feature>
<evidence type="ECO:0000256" key="4">
    <source>
        <dbReference type="ARBA" id="ARBA00022989"/>
    </source>
</evidence>
<protein>
    <submittedName>
        <fullName evidence="7">Uncharacterized protein</fullName>
    </submittedName>
</protein>
<evidence type="ECO:0000313" key="8">
    <source>
        <dbReference type="Proteomes" id="UP000023785"/>
    </source>
</evidence>
<dbReference type="STRING" id="1392540.P256_00203"/>
<sequence length="207" mass="23507">MITLNFFYFLATALVINLTPGPAMLFIMNESIINGRRSAIKAALGIELGVLFYVAATAFGLSFFFQTFPIIYTCLEIVGILYLMILALKSWPRKKVAHTSHTYHIRTQPKYVFLKAMLITLLNPKIGLFFFSLLPQFVPQHATHVWPYLFGYGMLFNLSGLCVNISMAILAQHYFSRFSHSSPYLSYIPPLLFLVIALFAGYQVLDK</sequence>
<dbReference type="PANTHER" id="PTHR30086:SF20">
    <property type="entry name" value="ARGININE EXPORTER PROTEIN ARGO-RELATED"/>
    <property type="match status" value="1"/>
</dbReference>
<keyword evidence="2" id="KW-1003">Cell membrane</keyword>
<feature type="transmembrane region" description="Helical" evidence="6">
    <location>
        <begin position="70"/>
        <end position="91"/>
    </location>
</feature>
<evidence type="ECO:0000256" key="2">
    <source>
        <dbReference type="ARBA" id="ARBA00022475"/>
    </source>
</evidence>
<comment type="subcellular location">
    <subcellularLocation>
        <location evidence="1">Cell membrane</location>
        <topology evidence="1">Multi-pass membrane protein</topology>
    </subcellularLocation>
</comment>
<evidence type="ECO:0000256" key="3">
    <source>
        <dbReference type="ARBA" id="ARBA00022692"/>
    </source>
</evidence>
<dbReference type="OrthoDB" id="581870at2"/>
<dbReference type="GO" id="GO:0015171">
    <property type="term" value="F:amino acid transmembrane transporter activity"/>
    <property type="evidence" value="ECO:0007669"/>
    <property type="project" value="TreeGrafter"/>
</dbReference>
<evidence type="ECO:0000256" key="1">
    <source>
        <dbReference type="ARBA" id="ARBA00004651"/>
    </source>
</evidence>
<feature type="transmembrane region" description="Helical" evidence="6">
    <location>
        <begin position="184"/>
        <end position="205"/>
    </location>
</feature>
<feature type="transmembrane region" description="Helical" evidence="6">
    <location>
        <begin position="39"/>
        <end position="64"/>
    </location>
</feature>
<name>V2V100_9GAMM</name>
<gene>
    <name evidence="7" type="ORF">P256_00203</name>
</gene>
<keyword evidence="8" id="KW-1185">Reference proteome</keyword>
<dbReference type="RefSeq" id="WP_023271807.1">
    <property type="nucleotide sequence ID" value="NZ_KI530712.1"/>
</dbReference>
<evidence type="ECO:0000256" key="6">
    <source>
        <dbReference type="SAM" id="Phobius"/>
    </source>
</evidence>
<accession>V2V100</accession>
<evidence type="ECO:0000313" key="7">
    <source>
        <dbReference type="EMBL" id="ESK41214.1"/>
    </source>
</evidence>
<comment type="caution">
    <text evidence="7">The sequence shown here is derived from an EMBL/GenBank/DDBJ whole genome shotgun (WGS) entry which is preliminary data.</text>
</comment>
<dbReference type="AlphaFoldDB" id="V2V100"/>
<dbReference type="Pfam" id="PF01810">
    <property type="entry name" value="LysE"/>
    <property type="match status" value="1"/>
</dbReference>
<keyword evidence="3 6" id="KW-0812">Transmembrane</keyword>
<dbReference type="PANTHER" id="PTHR30086">
    <property type="entry name" value="ARGININE EXPORTER PROTEIN ARGO"/>
    <property type="match status" value="1"/>
</dbReference>
<reference evidence="7 8" key="1">
    <citation type="submission" date="2013-10" db="EMBL/GenBank/DDBJ databases">
        <title>The Genome Sequence of Acinetobacter nectaris CIP 110549.</title>
        <authorList>
            <consortium name="The Broad Institute Genomics Platform"/>
            <consortium name="The Broad Institute Genome Sequencing Center for Infectious Disease"/>
            <person name="Cerqueira G."/>
            <person name="Feldgarden M."/>
            <person name="Courvalin P."/>
            <person name="Grillot-Courvalin C."/>
            <person name="Clermont D."/>
            <person name="Rocha E."/>
            <person name="Yoon E.-J."/>
            <person name="Nemec A."/>
            <person name="Young S.K."/>
            <person name="Zeng Q."/>
            <person name="Gargeya S."/>
            <person name="Fitzgerald M."/>
            <person name="Abouelleil A."/>
            <person name="Alvarado L."/>
            <person name="Berlin A.M."/>
            <person name="Chapman S.B."/>
            <person name="Gainer-Dewar J."/>
            <person name="Goldberg J."/>
            <person name="Gnerre S."/>
            <person name="Griggs A."/>
            <person name="Gujja S."/>
            <person name="Hansen M."/>
            <person name="Howarth C."/>
            <person name="Imamovic A."/>
            <person name="Ireland A."/>
            <person name="Larimer J."/>
            <person name="McCowan C."/>
            <person name="Murphy C."/>
            <person name="Pearson M."/>
            <person name="Poon T.W."/>
            <person name="Priest M."/>
            <person name="Roberts A."/>
            <person name="Saif S."/>
            <person name="Shea T."/>
            <person name="Sykes S."/>
            <person name="Wortman J."/>
            <person name="Nusbaum C."/>
            <person name="Birren B."/>
        </authorList>
    </citation>
    <scope>NUCLEOTIDE SEQUENCE [LARGE SCALE GENOMIC DNA]</scope>
    <source>
        <strain evidence="7 8">CIP 110549</strain>
    </source>
</reference>
<keyword evidence="4 6" id="KW-1133">Transmembrane helix</keyword>
<organism evidence="7 8">
    <name type="scientific">Acinetobacter nectaris CIP 110549</name>
    <dbReference type="NCBI Taxonomy" id="1392540"/>
    <lineage>
        <taxon>Bacteria</taxon>
        <taxon>Pseudomonadati</taxon>
        <taxon>Pseudomonadota</taxon>
        <taxon>Gammaproteobacteria</taxon>
        <taxon>Moraxellales</taxon>
        <taxon>Moraxellaceae</taxon>
        <taxon>Acinetobacter</taxon>
    </lineage>
</organism>
<feature type="transmembrane region" description="Helical" evidence="6">
    <location>
        <begin position="112"/>
        <end position="134"/>
    </location>
</feature>
<keyword evidence="5 6" id="KW-0472">Membrane</keyword>
<proteinExistence type="predicted"/>
<dbReference type="Proteomes" id="UP000023785">
    <property type="component" value="Unassembled WGS sequence"/>
</dbReference>
<dbReference type="GO" id="GO:0005886">
    <property type="term" value="C:plasma membrane"/>
    <property type="evidence" value="ECO:0007669"/>
    <property type="project" value="UniProtKB-SubCell"/>
</dbReference>
<dbReference type="EMBL" id="AYER01000001">
    <property type="protein sequence ID" value="ESK41214.1"/>
    <property type="molecule type" value="Genomic_DNA"/>
</dbReference>
<feature type="transmembrane region" description="Helical" evidence="6">
    <location>
        <begin position="146"/>
        <end position="172"/>
    </location>
</feature>
<dbReference type="eggNOG" id="COG1280">
    <property type="taxonomic scope" value="Bacteria"/>
</dbReference>